<dbReference type="Proteomes" id="UP000043764">
    <property type="component" value="Unassembled WGS sequence"/>
</dbReference>
<protein>
    <submittedName>
        <fullName evidence="3">HTH domain protein</fullName>
    </submittedName>
</protein>
<dbReference type="InterPro" id="IPR013196">
    <property type="entry name" value="HTH_11"/>
</dbReference>
<dbReference type="EMBL" id="CVRL01000025">
    <property type="protein sequence ID" value="CRL11156.1"/>
    <property type="molecule type" value="Genomic_DNA"/>
</dbReference>
<dbReference type="STRING" id="481446.NIT7645_01106"/>
<dbReference type="PANTHER" id="PTHR34580:SF3">
    <property type="entry name" value="PROTEIN PAFB"/>
    <property type="match status" value="1"/>
</dbReference>
<dbReference type="SUPFAM" id="SSF46785">
    <property type="entry name" value="Winged helix' DNA-binding domain"/>
    <property type="match status" value="1"/>
</dbReference>
<dbReference type="InterPro" id="IPR026881">
    <property type="entry name" value="WYL_dom"/>
</dbReference>
<feature type="domain" description="Helix-turn-helix type 11" evidence="1">
    <location>
        <begin position="6"/>
        <end position="59"/>
    </location>
</feature>
<name>A0A0H5D1X0_9RHOB</name>
<accession>A0A0H5D1X0</accession>
<evidence type="ECO:0000313" key="3">
    <source>
        <dbReference type="EMBL" id="CRL11156.1"/>
    </source>
</evidence>
<keyword evidence="4" id="KW-1185">Reference proteome</keyword>
<dbReference type="PANTHER" id="PTHR34580">
    <property type="match status" value="1"/>
</dbReference>
<organism evidence="3 4">
    <name type="scientific">Phaeobacter italicus</name>
    <dbReference type="NCBI Taxonomy" id="481446"/>
    <lineage>
        <taxon>Bacteria</taxon>
        <taxon>Pseudomonadati</taxon>
        <taxon>Pseudomonadota</taxon>
        <taxon>Alphaproteobacteria</taxon>
        <taxon>Rhodobacterales</taxon>
        <taxon>Roseobacteraceae</taxon>
        <taxon>Phaeobacter</taxon>
    </lineage>
</organism>
<sequence>MAKTDRLFRLLHLIRGLRPPVTAARLAAAMEVSERTIYRDIDSLRAAGARIEGEAGLGYTMVEDPALPPQTFTQIELEALTLGLADVNQRGDADLAQAANDALVKILATLPERQQRQAMHAVNLVQRFNTPATPTIDMTLLREAMWAEEALDIGYHDLKGARTERRIYPLALSYYDRSVMLLAWCCKRQDFRSFHVTRIDGYKNTDESFRPRRVTLLREFIAKLRAREEAWLAENDQYSCGWSPGSGG</sequence>
<feature type="domain" description="WYL" evidence="2">
    <location>
        <begin position="139"/>
        <end position="201"/>
    </location>
</feature>
<dbReference type="AlphaFoldDB" id="A0A0H5D1X0"/>
<dbReference type="InterPro" id="IPR036388">
    <property type="entry name" value="WH-like_DNA-bd_sf"/>
</dbReference>
<dbReference type="RefSeq" id="WP_050673378.1">
    <property type="nucleotide sequence ID" value="NZ_CVRL01000025.1"/>
</dbReference>
<evidence type="ECO:0000313" key="4">
    <source>
        <dbReference type="Proteomes" id="UP000043764"/>
    </source>
</evidence>
<dbReference type="Pfam" id="PF13280">
    <property type="entry name" value="WYL"/>
    <property type="match status" value="1"/>
</dbReference>
<dbReference type="Gene3D" id="1.10.10.10">
    <property type="entry name" value="Winged helix-like DNA-binding domain superfamily/Winged helix DNA-binding domain"/>
    <property type="match status" value="1"/>
</dbReference>
<dbReference type="InterPro" id="IPR051534">
    <property type="entry name" value="CBASS_pafABC_assoc_protein"/>
</dbReference>
<evidence type="ECO:0000259" key="2">
    <source>
        <dbReference type="Pfam" id="PF13280"/>
    </source>
</evidence>
<evidence type="ECO:0000259" key="1">
    <source>
        <dbReference type="Pfam" id="PF08279"/>
    </source>
</evidence>
<dbReference type="Pfam" id="PF08279">
    <property type="entry name" value="HTH_11"/>
    <property type="match status" value="1"/>
</dbReference>
<gene>
    <name evidence="3" type="ORF">NIT7321_02007</name>
</gene>
<dbReference type="InterPro" id="IPR036390">
    <property type="entry name" value="WH_DNA-bd_sf"/>
</dbReference>
<reference evidence="4" key="1">
    <citation type="submission" date="2015-05" db="EMBL/GenBank/DDBJ databases">
        <authorList>
            <person name="Rodrigo-Torres Lidia"/>
            <person name="Arahal R.David."/>
        </authorList>
    </citation>
    <scope>NUCLEOTIDE SEQUENCE [LARGE SCALE GENOMIC DNA]</scope>
    <source>
        <strain evidence="4">CECT 7321</strain>
    </source>
</reference>
<dbReference type="PROSITE" id="PS52050">
    <property type="entry name" value="WYL"/>
    <property type="match status" value="1"/>
</dbReference>
<proteinExistence type="predicted"/>